<dbReference type="OrthoDB" id="2688393at2759"/>
<evidence type="ECO:0000313" key="3">
    <source>
        <dbReference type="Proteomes" id="UP000092993"/>
    </source>
</evidence>
<feature type="region of interest" description="Disordered" evidence="1">
    <location>
        <begin position="445"/>
        <end position="475"/>
    </location>
</feature>
<reference evidence="2 3" key="1">
    <citation type="submission" date="2016-03" db="EMBL/GenBank/DDBJ databases">
        <title>Whole genome sequencing of Grifola frondosa 9006-11.</title>
        <authorList>
            <person name="Min B."/>
            <person name="Park H."/>
            <person name="Kim J.-G."/>
            <person name="Cho H."/>
            <person name="Oh Y.-L."/>
            <person name="Kong W.-S."/>
            <person name="Choi I.-G."/>
        </authorList>
    </citation>
    <scope>NUCLEOTIDE SEQUENCE [LARGE SCALE GENOMIC DNA]</scope>
    <source>
        <strain evidence="2 3">9006-11</strain>
    </source>
</reference>
<protein>
    <recommendedName>
        <fullName evidence="4">C2H2-type domain-containing protein</fullName>
    </recommendedName>
</protein>
<dbReference type="STRING" id="5627.A0A1C7LSU9"/>
<feature type="compositionally biased region" description="Polar residues" evidence="1">
    <location>
        <begin position="67"/>
        <end position="79"/>
    </location>
</feature>
<dbReference type="InterPro" id="IPR041078">
    <property type="entry name" value="Plavaka"/>
</dbReference>
<dbReference type="AlphaFoldDB" id="A0A1C7LSU9"/>
<evidence type="ECO:0000256" key="1">
    <source>
        <dbReference type="SAM" id="MobiDB-lite"/>
    </source>
</evidence>
<gene>
    <name evidence="2" type="ORF">A0H81_12089</name>
</gene>
<dbReference type="EMBL" id="LUGG01000023">
    <property type="protein sequence ID" value="OBZ67720.1"/>
    <property type="molecule type" value="Genomic_DNA"/>
</dbReference>
<feature type="compositionally biased region" description="Polar residues" evidence="1">
    <location>
        <begin position="48"/>
        <end position="57"/>
    </location>
</feature>
<proteinExistence type="predicted"/>
<keyword evidence="3" id="KW-1185">Reference proteome</keyword>
<sequence>MPSNHQCQFCLQNLPTLQGLQSHLTQKRSCRDALREVVQQKHRIAASAASSDINQLSDVDIEENSESRTNLHPASSASEDASHRVRVEEVEDEEAGGLPKKPWVKDFPTEAASILDHRKTSFETIRDQKGEAGDSSWAPFTCKEEWELAKWLMSTGLSQNAVRITSRCQLYTQNRTKLSFHNKRAFFQKIDTLPWGPGWVCEPIEVTGDLKDDKGHTQVEEVELWKRDPVECIQELIGNPVFKDLIQYAPERLYSDSEGSERIYDEMWTADWWWDTQENCPKVRSPTKLGDPIYSTMKEPEEVLRIIAEAARGERPAEFKQYGLVYSAFWSDLPHCKSSHASHPTPPPASQGAFRQLAISLNDAWTNFHANKHVFDYGVREHFNIPKFHSTCHYESSIRQLGTADGYNTEGSNASISTTLNKQAVQRFHAYLQWVESLSLHMPSHAPGGDRVDDDDMDNGGDTVDDTSNHLDMQPTPATAYSVAKEPGLPNTPVHSLQNDFGCVDFVRALEHFLRHSSGTQTLPPAAQNISSTTRFSVYKHKLIRAMPKQATSGLRKAVPAHFDTGWPGSYQEMTEGIR</sequence>
<name>A0A1C7LSU9_GRIFR</name>
<evidence type="ECO:0008006" key="4">
    <source>
        <dbReference type="Google" id="ProtNLM"/>
    </source>
</evidence>
<comment type="caution">
    <text evidence="2">The sequence shown here is derived from an EMBL/GenBank/DDBJ whole genome shotgun (WGS) entry which is preliminary data.</text>
</comment>
<dbReference type="Proteomes" id="UP000092993">
    <property type="component" value="Unassembled WGS sequence"/>
</dbReference>
<accession>A0A1C7LSU9</accession>
<organism evidence="2 3">
    <name type="scientific">Grifola frondosa</name>
    <name type="common">Maitake</name>
    <name type="synonym">Polyporus frondosus</name>
    <dbReference type="NCBI Taxonomy" id="5627"/>
    <lineage>
        <taxon>Eukaryota</taxon>
        <taxon>Fungi</taxon>
        <taxon>Dikarya</taxon>
        <taxon>Basidiomycota</taxon>
        <taxon>Agaricomycotina</taxon>
        <taxon>Agaricomycetes</taxon>
        <taxon>Polyporales</taxon>
        <taxon>Grifolaceae</taxon>
        <taxon>Grifola</taxon>
    </lineage>
</organism>
<dbReference type="Pfam" id="PF18759">
    <property type="entry name" value="Plavaka"/>
    <property type="match status" value="1"/>
</dbReference>
<feature type="compositionally biased region" description="Acidic residues" evidence="1">
    <location>
        <begin position="452"/>
        <end position="465"/>
    </location>
</feature>
<evidence type="ECO:0000313" key="2">
    <source>
        <dbReference type="EMBL" id="OBZ67720.1"/>
    </source>
</evidence>
<feature type="region of interest" description="Disordered" evidence="1">
    <location>
        <begin position="45"/>
        <end position="103"/>
    </location>
</feature>